<dbReference type="InterPro" id="IPR039261">
    <property type="entry name" value="FNR_nucleotide-bd"/>
</dbReference>
<dbReference type="GO" id="GO:0016491">
    <property type="term" value="F:oxidoreductase activity"/>
    <property type="evidence" value="ECO:0007669"/>
    <property type="project" value="UniProtKB-KW"/>
</dbReference>
<evidence type="ECO:0000256" key="3">
    <source>
        <dbReference type="ARBA" id="ARBA00022723"/>
    </source>
</evidence>
<dbReference type="InterPro" id="IPR017938">
    <property type="entry name" value="Riboflavin_synthase-like_b-brl"/>
</dbReference>
<comment type="caution">
    <text evidence="9">The sequence shown here is derived from an EMBL/GenBank/DDBJ whole genome shotgun (WGS) entry which is preliminary data.</text>
</comment>
<dbReference type="AlphaFoldDB" id="A0A944HBV6"/>
<dbReference type="EMBL" id="JAGGOB010000014">
    <property type="protein sequence ID" value="MBT2328526.1"/>
    <property type="molecule type" value="Genomic_DNA"/>
</dbReference>
<dbReference type="SUPFAM" id="SSF63380">
    <property type="entry name" value="Riboflavin synthase domain-like"/>
    <property type="match status" value="1"/>
</dbReference>
<dbReference type="InterPro" id="IPR001041">
    <property type="entry name" value="2Fe-2S_ferredoxin-type"/>
</dbReference>
<evidence type="ECO:0000256" key="4">
    <source>
        <dbReference type="ARBA" id="ARBA00023002"/>
    </source>
</evidence>
<evidence type="ECO:0000259" key="7">
    <source>
        <dbReference type="PROSITE" id="PS51085"/>
    </source>
</evidence>
<dbReference type="Gene3D" id="2.40.30.10">
    <property type="entry name" value="Translation factors"/>
    <property type="match status" value="1"/>
</dbReference>
<gene>
    <name evidence="9" type="ORF">J7E47_07320</name>
</gene>
<reference evidence="9" key="1">
    <citation type="submission" date="2021-03" db="EMBL/GenBank/DDBJ databases">
        <title>Genomic analysis provides insights into the functional capacity of soil bacteria communities inhabiting an altitudinal gradient in the Atacama Desert.</title>
        <authorList>
            <person name="Gonzalez M."/>
            <person name="Maldonado J."/>
            <person name="Maza F."/>
            <person name="Hodar C."/>
            <person name="Cortes M."/>
            <person name="Palma R."/>
            <person name="Andreani C."/>
            <person name="Gaete A."/>
            <person name="Vasquez-Dean J."/>
            <person name="Acuna V."/>
            <person name="Aguado M."/>
            <person name="Mandakovic D."/>
            <person name="Latorre M."/>
            <person name="Orellana A."/>
            <person name="Gutierrez R."/>
            <person name="Montecino M."/>
            <person name="Allende M."/>
            <person name="Maass A."/>
            <person name="Cambiazo V."/>
        </authorList>
    </citation>
    <scope>NUCLEOTIDE SEQUENCE</scope>
    <source>
        <strain evidence="9">ISL-25</strain>
    </source>
</reference>
<dbReference type="InterPro" id="IPR036010">
    <property type="entry name" value="2Fe-2S_ferredoxin-like_sf"/>
</dbReference>
<dbReference type="CDD" id="cd06185">
    <property type="entry name" value="PDR_like"/>
    <property type="match status" value="1"/>
</dbReference>
<feature type="domain" description="2Fe-2S ferredoxin-type" evidence="7">
    <location>
        <begin position="223"/>
        <end position="319"/>
    </location>
</feature>
<dbReference type="PROSITE" id="PS00197">
    <property type="entry name" value="2FE2S_FER_1"/>
    <property type="match status" value="1"/>
</dbReference>
<keyword evidence="6" id="KW-0411">Iron-sulfur</keyword>
<dbReference type="PRINTS" id="PR00409">
    <property type="entry name" value="PHDIOXRDTASE"/>
</dbReference>
<dbReference type="Gene3D" id="3.10.20.30">
    <property type="match status" value="1"/>
</dbReference>
<dbReference type="PROSITE" id="PS51085">
    <property type="entry name" value="2FE2S_FER_2"/>
    <property type="match status" value="1"/>
</dbReference>
<keyword evidence="5" id="KW-0408">Iron</keyword>
<sequence length="319" mass="34069">MNEELLDVVVRKRELQGDGVVVLDLSRRDGAALPVFDAGAHIDIHLGQGLVRQYSLCGNPADPSVYRLGVLKDPASRGGSISVHDTLLEGCELKISAPRNLFPLATQARHSILLGGGIGVTPMIAMAYALHQAGKSFELHYCGRERNRSAFLDELACAPFAANVSTHFDNEGPGQALDLAKVLGKGEAGVHMYTCGPGGFMDWVIQGALKQGYAETHIHKEYFQVEVDVSGAGFEVVAARSGKTVQVAEGQSILAALAQVGIKIEISCEQGVCGTCLCDVLEGEPDHRDVYLTDDEKAGNDQILVCCSRAKSKKLVLDI</sequence>
<dbReference type="RefSeq" id="WP_214911936.1">
    <property type="nucleotide sequence ID" value="NZ_JAGGNX010000014.1"/>
</dbReference>
<dbReference type="SUPFAM" id="SSF54292">
    <property type="entry name" value="2Fe-2S ferredoxin-like"/>
    <property type="match status" value="1"/>
</dbReference>
<dbReference type="Pfam" id="PF00111">
    <property type="entry name" value="Fer2"/>
    <property type="match status" value="1"/>
</dbReference>
<evidence type="ECO:0000256" key="5">
    <source>
        <dbReference type="ARBA" id="ARBA00023004"/>
    </source>
</evidence>
<dbReference type="GO" id="GO:0046872">
    <property type="term" value="F:metal ion binding"/>
    <property type="evidence" value="ECO:0007669"/>
    <property type="project" value="UniProtKB-KW"/>
</dbReference>
<proteinExistence type="predicted"/>
<dbReference type="PROSITE" id="PS51384">
    <property type="entry name" value="FAD_FR"/>
    <property type="match status" value="1"/>
</dbReference>
<evidence type="ECO:0000256" key="6">
    <source>
        <dbReference type="ARBA" id="ARBA00023014"/>
    </source>
</evidence>
<dbReference type="Gene3D" id="3.40.50.80">
    <property type="entry name" value="Nucleotide-binding domain of ferredoxin-NADP reductase (FNR) module"/>
    <property type="match status" value="1"/>
</dbReference>
<keyword evidence="4" id="KW-0560">Oxidoreductase</keyword>
<evidence type="ECO:0000313" key="9">
    <source>
        <dbReference type="EMBL" id="MBT2328526.1"/>
    </source>
</evidence>
<dbReference type="PANTHER" id="PTHR47354">
    <property type="entry name" value="NADH OXIDOREDUCTASE HCR"/>
    <property type="match status" value="1"/>
</dbReference>
<keyword evidence="1" id="KW-0285">Flavoprotein</keyword>
<evidence type="ECO:0000256" key="1">
    <source>
        <dbReference type="ARBA" id="ARBA00022630"/>
    </source>
</evidence>
<dbReference type="GO" id="GO:0051537">
    <property type="term" value="F:2 iron, 2 sulfur cluster binding"/>
    <property type="evidence" value="ECO:0007669"/>
    <property type="project" value="UniProtKB-KW"/>
</dbReference>
<keyword evidence="2" id="KW-0001">2Fe-2S</keyword>
<dbReference type="PANTHER" id="PTHR47354:SF1">
    <property type="entry name" value="CARNITINE MONOOXYGENASE REDUCTASE SUBUNIT"/>
    <property type="match status" value="1"/>
</dbReference>
<feature type="domain" description="FAD-binding FR-type" evidence="8">
    <location>
        <begin position="2"/>
        <end position="105"/>
    </location>
</feature>
<dbReference type="Proteomes" id="UP000692896">
    <property type="component" value="Unassembled WGS sequence"/>
</dbReference>
<protein>
    <submittedName>
        <fullName evidence="9">Oxidoreductase</fullName>
    </submittedName>
</protein>
<evidence type="ECO:0000259" key="8">
    <source>
        <dbReference type="PROSITE" id="PS51384"/>
    </source>
</evidence>
<accession>A0A944HBV6</accession>
<dbReference type="SUPFAM" id="SSF52343">
    <property type="entry name" value="Ferredoxin reductase-like, C-terminal NADP-linked domain"/>
    <property type="match status" value="1"/>
</dbReference>
<dbReference type="InterPro" id="IPR006058">
    <property type="entry name" value="2Fe2S_fd_BS"/>
</dbReference>
<dbReference type="CDD" id="cd00207">
    <property type="entry name" value="fer2"/>
    <property type="match status" value="1"/>
</dbReference>
<dbReference type="InterPro" id="IPR012675">
    <property type="entry name" value="Beta-grasp_dom_sf"/>
</dbReference>
<dbReference type="InterPro" id="IPR017927">
    <property type="entry name" value="FAD-bd_FR_type"/>
</dbReference>
<organism evidence="9 10">
    <name type="scientific">Pseudomonas fluorescens</name>
    <dbReference type="NCBI Taxonomy" id="294"/>
    <lineage>
        <taxon>Bacteria</taxon>
        <taxon>Pseudomonadati</taxon>
        <taxon>Pseudomonadota</taxon>
        <taxon>Gammaproteobacteria</taxon>
        <taxon>Pseudomonadales</taxon>
        <taxon>Pseudomonadaceae</taxon>
        <taxon>Pseudomonas</taxon>
    </lineage>
</organism>
<evidence type="ECO:0000313" key="10">
    <source>
        <dbReference type="Proteomes" id="UP000692896"/>
    </source>
</evidence>
<dbReference type="InterPro" id="IPR050415">
    <property type="entry name" value="MRET"/>
</dbReference>
<evidence type="ECO:0000256" key="2">
    <source>
        <dbReference type="ARBA" id="ARBA00022714"/>
    </source>
</evidence>
<name>A0A944HBV6_PSEFL</name>
<keyword evidence="3" id="KW-0479">Metal-binding</keyword>